<feature type="region of interest" description="Disordered" evidence="1">
    <location>
        <begin position="1"/>
        <end position="57"/>
    </location>
</feature>
<proteinExistence type="predicted"/>
<comment type="caution">
    <text evidence="2">The sequence shown here is derived from an EMBL/GenBank/DDBJ whole genome shotgun (WGS) entry which is preliminary data.</text>
</comment>
<dbReference type="EMBL" id="JAUJEB010000005">
    <property type="protein sequence ID" value="MDN5214798.1"/>
    <property type="molecule type" value="Genomic_DNA"/>
</dbReference>
<feature type="compositionally biased region" description="Basic residues" evidence="1">
    <location>
        <begin position="1"/>
        <end position="13"/>
    </location>
</feature>
<dbReference type="RefSeq" id="WP_346760136.1">
    <property type="nucleotide sequence ID" value="NZ_JAUJEB010000005.1"/>
</dbReference>
<sequence length="57" mass="6297">MNAKKTSTKSGRKNQKDVKSDPIPPEETSAEEDLWEDKDFGGLEAPEDFKRQLGCGG</sequence>
<name>A0ABT8LAL2_9BACT</name>
<keyword evidence="3" id="KW-1185">Reference proteome</keyword>
<evidence type="ECO:0000313" key="2">
    <source>
        <dbReference type="EMBL" id="MDN5214798.1"/>
    </source>
</evidence>
<feature type="compositionally biased region" description="Basic and acidic residues" evidence="1">
    <location>
        <begin position="37"/>
        <end position="51"/>
    </location>
</feature>
<organism evidence="2 3">
    <name type="scientific">Agaribacillus aureus</name>
    <dbReference type="NCBI Taxonomy" id="3051825"/>
    <lineage>
        <taxon>Bacteria</taxon>
        <taxon>Pseudomonadati</taxon>
        <taxon>Bacteroidota</taxon>
        <taxon>Cytophagia</taxon>
        <taxon>Cytophagales</taxon>
        <taxon>Splendidivirgaceae</taxon>
        <taxon>Agaribacillus</taxon>
    </lineage>
</organism>
<reference evidence="2" key="1">
    <citation type="submission" date="2023-06" db="EMBL/GenBank/DDBJ databases">
        <title>Genomic of Agaribacillus aureum.</title>
        <authorList>
            <person name="Wang G."/>
        </authorList>
    </citation>
    <scope>NUCLEOTIDE SEQUENCE</scope>
    <source>
        <strain evidence="2">BMA12</strain>
    </source>
</reference>
<dbReference type="Proteomes" id="UP001172083">
    <property type="component" value="Unassembled WGS sequence"/>
</dbReference>
<evidence type="ECO:0000313" key="3">
    <source>
        <dbReference type="Proteomes" id="UP001172083"/>
    </source>
</evidence>
<evidence type="ECO:0000256" key="1">
    <source>
        <dbReference type="SAM" id="MobiDB-lite"/>
    </source>
</evidence>
<protein>
    <submittedName>
        <fullName evidence="2">Uncharacterized protein</fullName>
    </submittedName>
</protein>
<accession>A0ABT8LAL2</accession>
<gene>
    <name evidence="2" type="ORF">QQ020_22150</name>
</gene>